<name>A0AAJ0DC30_9PEZI</name>
<evidence type="ECO:0000313" key="2">
    <source>
        <dbReference type="EMBL" id="KAK3046980.1"/>
    </source>
</evidence>
<accession>A0AAJ0DC30</accession>
<dbReference type="EMBL" id="JAWDJX010000072">
    <property type="protein sequence ID" value="KAK3046980.1"/>
    <property type="molecule type" value="Genomic_DNA"/>
</dbReference>
<feature type="compositionally biased region" description="Polar residues" evidence="1">
    <location>
        <begin position="40"/>
        <end position="53"/>
    </location>
</feature>
<feature type="region of interest" description="Disordered" evidence="1">
    <location>
        <begin position="40"/>
        <end position="73"/>
    </location>
</feature>
<evidence type="ECO:0000256" key="1">
    <source>
        <dbReference type="SAM" id="MobiDB-lite"/>
    </source>
</evidence>
<protein>
    <submittedName>
        <fullName evidence="2">Uncharacterized protein</fullName>
    </submittedName>
</protein>
<evidence type="ECO:0000313" key="3">
    <source>
        <dbReference type="Proteomes" id="UP001271007"/>
    </source>
</evidence>
<dbReference type="Proteomes" id="UP001271007">
    <property type="component" value="Unassembled WGS sequence"/>
</dbReference>
<proteinExistence type="predicted"/>
<keyword evidence="3" id="KW-1185">Reference proteome</keyword>
<reference evidence="2" key="1">
    <citation type="submission" date="2023-04" db="EMBL/GenBank/DDBJ databases">
        <title>Black Yeasts Isolated from many extreme environments.</title>
        <authorList>
            <person name="Coleine C."/>
            <person name="Stajich J.E."/>
            <person name="Selbmann L."/>
        </authorList>
    </citation>
    <scope>NUCLEOTIDE SEQUENCE</scope>
    <source>
        <strain evidence="2">CCFEE 5312</strain>
    </source>
</reference>
<dbReference type="AlphaFoldDB" id="A0AAJ0DC30"/>
<gene>
    <name evidence="2" type="ORF">LTR09_011583</name>
</gene>
<sequence length="176" mass="19865">MATPGLVADLPRGYSVRSDQASHPRAVEILRSFASRYQTQKHSGFPEAQSTFWRTRPRADDEQEKEMDRSATDTTKLGVLEEVSRFENVRYGPARFVNTRSTPQAQLVFLSPTLAKVSVCISFRGQHPSWTETDAEKIERQKQSSAYSRKLEATLLRQSAVCGSTCCLDYEAMKKP</sequence>
<organism evidence="2 3">
    <name type="scientific">Extremus antarcticus</name>
    <dbReference type="NCBI Taxonomy" id="702011"/>
    <lineage>
        <taxon>Eukaryota</taxon>
        <taxon>Fungi</taxon>
        <taxon>Dikarya</taxon>
        <taxon>Ascomycota</taxon>
        <taxon>Pezizomycotina</taxon>
        <taxon>Dothideomycetes</taxon>
        <taxon>Dothideomycetidae</taxon>
        <taxon>Mycosphaerellales</taxon>
        <taxon>Extremaceae</taxon>
        <taxon>Extremus</taxon>
    </lineage>
</organism>
<comment type="caution">
    <text evidence="2">The sequence shown here is derived from an EMBL/GenBank/DDBJ whole genome shotgun (WGS) entry which is preliminary data.</text>
</comment>